<dbReference type="Pfam" id="PF00069">
    <property type="entry name" value="Pkinase"/>
    <property type="match status" value="1"/>
</dbReference>
<evidence type="ECO:0000256" key="3">
    <source>
        <dbReference type="ARBA" id="ARBA00022741"/>
    </source>
</evidence>
<organism evidence="7 8">
    <name type="scientific">Diplodia intermedia</name>
    <dbReference type="NCBI Taxonomy" id="856260"/>
    <lineage>
        <taxon>Eukaryota</taxon>
        <taxon>Fungi</taxon>
        <taxon>Dikarya</taxon>
        <taxon>Ascomycota</taxon>
        <taxon>Pezizomycotina</taxon>
        <taxon>Dothideomycetes</taxon>
        <taxon>Dothideomycetes incertae sedis</taxon>
        <taxon>Botryosphaeriales</taxon>
        <taxon>Botryosphaeriaceae</taxon>
        <taxon>Diplodia</taxon>
    </lineage>
</organism>
<gene>
    <name evidence="7" type="ORF">SLS58_004009</name>
</gene>
<dbReference type="PROSITE" id="PS00108">
    <property type="entry name" value="PROTEIN_KINASE_ST"/>
    <property type="match status" value="1"/>
</dbReference>
<dbReference type="PANTHER" id="PTHR43671">
    <property type="entry name" value="SERINE/THREONINE-PROTEIN KINASE NEK"/>
    <property type="match status" value="1"/>
</dbReference>
<keyword evidence="5" id="KW-0067">ATP-binding</keyword>
<comment type="caution">
    <text evidence="7">The sequence shown here is derived from an EMBL/GenBank/DDBJ whole genome shotgun (WGS) entry which is preliminary data.</text>
</comment>
<keyword evidence="3" id="KW-0547">Nucleotide-binding</keyword>
<dbReference type="PROSITE" id="PS50011">
    <property type="entry name" value="PROTEIN_KINASE_DOM"/>
    <property type="match status" value="1"/>
</dbReference>
<dbReference type="InterPro" id="IPR050660">
    <property type="entry name" value="NEK_Ser/Thr_kinase"/>
</dbReference>
<evidence type="ECO:0000256" key="1">
    <source>
        <dbReference type="ARBA" id="ARBA00012513"/>
    </source>
</evidence>
<keyword evidence="2" id="KW-0808">Transferase</keyword>
<dbReference type="PANTHER" id="PTHR43671:SF13">
    <property type="entry name" value="SERINE_THREONINE-PROTEIN KINASE NEK2"/>
    <property type="match status" value="1"/>
</dbReference>
<feature type="domain" description="Protein kinase" evidence="6">
    <location>
        <begin position="1"/>
        <end position="193"/>
    </location>
</feature>
<protein>
    <recommendedName>
        <fullName evidence="1">non-specific serine/threonine protein kinase</fullName>
        <ecNumber evidence="1">2.7.11.1</ecNumber>
    </recommendedName>
</protein>
<dbReference type="EC" id="2.7.11.1" evidence="1"/>
<accession>A0ABR3TUJ8</accession>
<dbReference type="Gene3D" id="1.10.510.10">
    <property type="entry name" value="Transferase(Phosphotransferase) domain 1"/>
    <property type="match status" value="1"/>
</dbReference>
<dbReference type="Proteomes" id="UP001521184">
    <property type="component" value="Unassembled WGS sequence"/>
</dbReference>
<evidence type="ECO:0000313" key="7">
    <source>
        <dbReference type="EMBL" id="KAL1644938.1"/>
    </source>
</evidence>
<evidence type="ECO:0000256" key="5">
    <source>
        <dbReference type="ARBA" id="ARBA00022840"/>
    </source>
</evidence>
<keyword evidence="8" id="KW-1185">Reference proteome</keyword>
<dbReference type="SUPFAM" id="SSF56112">
    <property type="entry name" value="Protein kinase-like (PK-like)"/>
    <property type="match status" value="1"/>
</dbReference>
<name>A0ABR3TUJ8_9PEZI</name>
<dbReference type="InterPro" id="IPR008271">
    <property type="entry name" value="Ser/Thr_kinase_AS"/>
</dbReference>
<dbReference type="EMBL" id="JAKEKT020000021">
    <property type="protein sequence ID" value="KAL1644938.1"/>
    <property type="molecule type" value="Genomic_DNA"/>
</dbReference>
<evidence type="ECO:0000256" key="4">
    <source>
        <dbReference type="ARBA" id="ARBA00022777"/>
    </source>
</evidence>
<evidence type="ECO:0000313" key="8">
    <source>
        <dbReference type="Proteomes" id="UP001521184"/>
    </source>
</evidence>
<proteinExistence type="predicted"/>
<reference evidence="7 8" key="1">
    <citation type="journal article" date="2023" name="Plant Dis.">
        <title>First Report of Diplodia intermedia Causing Canker and Dieback Diseases on Apple Trees in Canada.</title>
        <authorList>
            <person name="Ellouze W."/>
            <person name="Ilyukhin E."/>
            <person name="Sulman M."/>
            <person name="Ali S."/>
        </authorList>
    </citation>
    <scope>NUCLEOTIDE SEQUENCE [LARGE SCALE GENOMIC DNA]</scope>
    <source>
        <strain evidence="7 8">M45-28</strain>
    </source>
</reference>
<dbReference type="InterPro" id="IPR011009">
    <property type="entry name" value="Kinase-like_dom_sf"/>
</dbReference>
<evidence type="ECO:0000256" key="2">
    <source>
        <dbReference type="ARBA" id="ARBA00022679"/>
    </source>
</evidence>
<keyword evidence="4" id="KW-0418">Kinase</keyword>
<sequence length="193" mass="20909">MLGAIVVEYHRGGDLLGAEAVKSIFKDLAGALAYCHFGIRTPNDPLPNWDAIIHKDMKLENVFLRPSAAAPGGLVSILGDFGWATNERAEHALLRRPRGAPRSPGDPNWLPPEAPRITEKSDVWGLAAVVACACQRAVVPRALRRAAADGKYVVADVYGGRRLGAILEAMARVDVGRRWDSRVVLREVEAGWG</sequence>
<evidence type="ECO:0000259" key="6">
    <source>
        <dbReference type="PROSITE" id="PS50011"/>
    </source>
</evidence>
<dbReference type="InterPro" id="IPR000719">
    <property type="entry name" value="Prot_kinase_dom"/>
</dbReference>